<dbReference type="Gramene" id="OMO67247">
    <property type="protein sequence ID" value="OMO67247"/>
    <property type="gene ID" value="CCACVL1_20677"/>
</dbReference>
<evidence type="ECO:0000313" key="2">
    <source>
        <dbReference type="Proteomes" id="UP000188268"/>
    </source>
</evidence>
<reference evidence="1 2" key="1">
    <citation type="submission" date="2013-09" db="EMBL/GenBank/DDBJ databases">
        <title>Corchorus capsularis genome sequencing.</title>
        <authorList>
            <person name="Alam M."/>
            <person name="Haque M.S."/>
            <person name="Islam M.S."/>
            <person name="Emdad E.M."/>
            <person name="Islam M.M."/>
            <person name="Ahmed B."/>
            <person name="Halim A."/>
            <person name="Hossen Q.M.M."/>
            <person name="Hossain M.Z."/>
            <person name="Ahmed R."/>
            <person name="Khan M.M."/>
            <person name="Islam R."/>
            <person name="Rashid M.M."/>
            <person name="Khan S.A."/>
            <person name="Rahman M.S."/>
            <person name="Alam M."/>
        </authorList>
    </citation>
    <scope>NUCLEOTIDE SEQUENCE [LARGE SCALE GENOMIC DNA]</scope>
    <source>
        <strain evidence="2">cv. CVL-1</strain>
        <tissue evidence="1">Whole seedling</tissue>
    </source>
</reference>
<gene>
    <name evidence="1" type="ORF">CCACVL1_20677</name>
</gene>
<proteinExistence type="predicted"/>
<dbReference type="EMBL" id="AWWV01012435">
    <property type="protein sequence ID" value="OMO67247.1"/>
    <property type="molecule type" value="Genomic_DNA"/>
</dbReference>
<organism evidence="1 2">
    <name type="scientific">Corchorus capsularis</name>
    <name type="common">Jute</name>
    <dbReference type="NCBI Taxonomy" id="210143"/>
    <lineage>
        <taxon>Eukaryota</taxon>
        <taxon>Viridiplantae</taxon>
        <taxon>Streptophyta</taxon>
        <taxon>Embryophyta</taxon>
        <taxon>Tracheophyta</taxon>
        <taxon>Spermatophyta</taxon>
        <taxon>Magnoliopsida</taxon>
        <taxon>eudicotyledons</taxon>
        <taxon>Gunneridae</taxon>
        <taxon>Pentapetalae</taxon>
        <taxon>rosids</taxon>
        <taxon>malvids</taxon>
        <taxon>Malvales</taxon>
        <taxon>Malvaceae</taxon>
        <taxon>Grewioideae</taxon>
        <taxon>Apeibeae</taxon>
        <taxon>Corchorus</taxon>
    </lineage>
</organism>
<name>A0A1R3HAA3_COCAP</name>
<accession>A0A1R3HAA3</accession>
<dbReference type="Proteomes" id="UP000188268">
    <property type="component" value="Unassembled WGS sequence"/>
</dbReference>
<comment type="caution">
    <text evidence="1">The sequence shown here is derived from an EMBL/GenBank/DDBJ whole genome shotgun (WGS) entry which is preliminary data.</text>
</comment>
<evidence type="ECO:0000313" key="1">
    <source>
        <dbReference type="EMBL" id="OMO67247.1"/>
    </source>
</evidence>
<protein>
    <submittedName>
        <fullName evidence="1">Uncharacterized protein</fullName>
    </submittedName>
</protein>
<sequence>MEKTEVRKVLTRTILSHSQNMEEIKLKIQEKMVGVSSKFLLWLVGGPLVTQLFGQKDFCIKY</sequence>
<keyword evidence="2" id="KW-1185">Reference proteome</keyword>
<dbReference type="AlphaFoldDB" id="A0A1R3HAA3"/>